<accession>A0A4P6WXA5</accession>
<dbReference type="Proteomes" id="UP000293850">
    <property type="component" value="Chromosome"/>
</dbReference>
<reference evidence="1 2" key="1">
    <citation type="submission" date="2019-03" db="EMBL/GenBank/DDBJ databases">
        <title>Complete genome sequence of an arsenate-respiring bacteria, Citrobacter sp. LY-1.</title>
        <authorList>
            <person name="Wang H."/>
            <person name="Liu Y."/>
            <person name="Li Q."/>
            <person name="Huang J."/>
        </authorList>
    </citation>
    <scope>NUCLEOTIDE SEQUENCE [LARGE SCALE GENOMIC DNA]</scope>
    <source>
        <strain evidence="1 2">LY-1</strain>
    </source>
</reference>
<evidence type="ECO:0000313" key="1">
    <source>
        <dbReference type="EMBL" id="QBM25838.1"/>
    </source>
</evidence>
<gene>
    <name evidence="1" type="ORF">E1B03_14660</name>
</gene>
<dbReference type="AlphaFoldDB" id="A0A4P6WXA5"/>
<evidence type="ECO:0000313" key="2">
    <source>
        <dbReference type="Proteomes" id="UP000293850"/>
    </source>
</evidence>
<sequence length="84" mass="9485">MRHVVGQHLIWLCHCELPLMVIRDSGVFMVVTLRSMSLLMVTDYPCICPRARFPFSSPLSCHCGDAPCSGRTVADDIQHQQLAW</sequence>
<keyword evidence="2" id="KW-1185">Reference proteome</keyword>
<protein>
    <submittedName>
        <fullName evidence="1">Uncharacterized protein</fullName>
    </submittedName>
</protein>
<dbReference type="EMBL" id="CP037864">
    <property type="protein sequence ID" value="QBM25838.1"/>
    <property type="molecule type" value="Genomic_DNA"/>
</dbReference>
<proteinExistence type="predicted"/>
<organism evidence="1 2">
    <name type="scientific">Citrobacter arsenatis</name>
    <dbReference type="NCBI Taxonomy" id="2546350"/>
    <lineage>
        <taxon>Bacteria</taxon>
        <taxon>Pseudomonadati</taxon>
        <taxon>Pseudomonadota</taxon>
        <taxon>Gammaproteobacteria</taxon>
        <taxon>Enterobacterales</taxon>
        <taxon>Enterobacteriaceae</taxon>
        <taxon>Citrobacter</taxon>
    </lineage>
</organism>
<dbReference type="KEGG" id="cars:E1B03_14660"/>
<name>A0A4P6WXA5_9ENTR</name>